<evidence type="ECO:0000313" key="3">
    <source>
        <dbReference type="Proteomes" id="UP000606786"/>
    </source>
</evidence>
<organism evidence="2 3">
    <name type="scientific">Ceratitis capitata</name>
    <name type="common">Mediterranean fruit fly</name>
    <name type="synonym">Tephritis capitata</name>
    <dbReference type="NCBI Taxonomy" id="7213"/>
    <lineage>
        <taxon>Eukaryota</taxon>
        <taxon>Metazoa</taxon>
        <taxon>Ecdysozoa</taxon>
        <taxon>Arthropoda</taxon>
        <taxon>Hexapoda</taxon>
        <taxon>Insecta</taxon>
        <taxon>Pterygota</taxon>
        <taxon>Neoptera</taxon>
        <taxon>Endopterygota</taxon>
        <taxon>Diptera</taxon>
        <taxon>Brachycera</taxon>
        <taxon>Muscomorpha</taxon>
        <taxon>Tephritoidea</taxon>
        <taxon>Tephritidae</taxon>
        <taxon>Ceratitis</taxon>
        <taxon>Ceratitis</taxon>
    </lineage>
</organism>
<dbReference type="Proteomes" id="UP000606786">
    <property type="component" value="Unassembled WGS sequence"/>
</dbReference>
<name>A0A811U9F5_CERCA</name>
<sequence>MKFSLLNTLTHTHIYKQTNMYMYPLSEPVAAISVVAAGISICFLSSQVARLLAVWPLSGLLAELNRPGWRLHSLTTYTRVHNIRCISNANVIYCRCCQPGLLQLLLLVLVLLWLQ</sequence>
<dbReference type="EMBL" id="CAJHJT010000001">
    <property type="protein sequence ID" value="CAD6995120.1"/>
    <property type="molecule type" value="Genomic_DNA"/>
</dbReference>
<dbReference type="AlphaFoldDB" id="A0A811U9F5"/>
<proteinExistence type="predicted"/>
<accession>A0A811U9F5</accession>
<feature type="transmembrane region" description="Helical" evidence="1">
    <location>
        <begin position="29"/>
        <end position="53"/>
    </location>
</feature>
<comment type="caution">
    <text evidence="2">The sequence shown here is derived from an EMBL/GenBank/DDBJ whole genome shotgun (WGS) entry which is preliminary data.</text>
</comment>
<keyword evidence="1" id="KW-1133">Transmembrane helix</keyword>
<keyword evidence="1" id="KW-0472">Membrane</keyword>
<feature type="transmembrane region" description="Helical" evidence="1">
    <location>
        <begin position="92"/>
        <end position="114"/>
    </location>
</feature>
<gene>
    <name evidence="2" type="ORF">CCAP1982_LOCUS3842</name>
</gene>
<evidence type="ECO:0000313" key="2">
    <source>
        <dbReference type="EMBL" id="CAD6995120.1"/>
    </source>
</evidence>
<protein>
    <submittedName>
        <fullName evidence="2">(Mediterranean fruit fly) hypothetical protein</fullName>
    </submittedName>
</protein>
<evidence type="ECO:0000256" key="1">
    <source>
        <dbReference type="SAM" id="Phobius"/>
    </source>
</evidence>
<keyword evidence="1" id="KW-0812">Transmembrane</keyword>
<keyword evidence="3" id="KW-1185">Reference proteome</keyword>
<reference evidence="2" key="1">
    <citation type="submission" date="2020-11" db="EMBL/GenBank/DDBJ databases">
        <authorList>
            <person name="Whitehead M."/>
        </authorList>
    </citation>
    <scope>NUCLEOTIDE SEQUENCE</scope>
    <source>
        <strain evidence="2">EGII</strain>
    </source>
</reference>